<feature type="domain" description="Chemotaxis phosphatase CheX-like" evidence="2">
    <location>
        <begin position="44"/>
        <end position="121"/>
    </location>
</feature>
<sequence length="149" mass="15821">MILTKSVTDILNSSVEAIKGVIPLSVSVLKPSLLTEPFSQHKIGVLIGFTGDVRGRMIIDGEEESFQGLGASMFGMPLEGEMLESFAGELGNMIAGNLATLLAQAGHSLDITPPTVIVGQSKMYGFDKALKLPISIENVGDFLVILMIE</sequence>
<dbReference type="Gene3D" id="3.40.1550.10">
    <property type="entry name" value="CheC-like"/>
    <property type="match status" value="1"/>
</dbReference>
<dbReference type="RefSeq" id="WP_060672387.1">
    <property type="nucleotide sequence ID" value="NZ_LIXZ01000006.1"/>
</dbReference>
<evidence type="ECO:0000259" key="2">
    <source>
        <dbReference type="Pfam" id="PF13690"/>
    </source>
</evidence>
<protein>
    <submittedName>
        <fullName evidence="3">Chemotaxis protein CheX</fullName>
    </submittedName>
</protein>
<organism evidence="3 4">
    <name type="scientific">Rossellomorea vietnamensis</name>
    <dbReference type="NCBI Taxonomy" id="218284"/>
    <lineage>
        <taxon>Bacteria</taxon>
        <taxon>Bacillati</taxon>
        <taxon>Bacillota</taxon>
        <taxon>Bacilli</taxon>
        <taxon>Bacillales</taxon>
        <taxon>Bacillaceae</taxon>
        <taxon>Rossellomorea</taxon>
    </lineage>
</organism>
<comment type="caution">
    <text evidence="3">The sequence shown here is derived from an EMBL/GenBank/DDBJ whole genome shotgun (WGS) entry which is preliminary data.</text>
</comment>
<dbReference type="AlphaFoldDB" id="A0A0P6WUJ0"/>
<dbReference type="OrthoDB" id="9788100at2"/>
<dbReference type="Proteomes" id="UP000050398">
    <property type="component" value="Unassembled WGS sequence"/>
</dbReference>
<gene>
    <name evidence="3" type="ORF">AM506_10245</name>
</gene>
<keyword evidence="1" id="KW-0145">Chemotaxis</keyword>
<dbReference type="PANTHER" id="PTHR39452">
    <property type="entry name" value="CHEY-P PHOSPHATASE CHEX"/>
    <property type="match status" value="1"/>
</dbReference>
<reference evidence="3 4" key="1">
    <citation type="submission" date="2015-08" db="EMBL/GenBank/DDBJ databases">
        <title>Draft Genome Sequence of Bacillus vietnamensis UCD-SED5.</title>
        <authorList>
            <person name="Lee R.D."/>
            <person name="Jospin G."/>
            <person name="Lang J.M."/>
            <person name="Coil D.A."/>
            <person name="Eisen J.A."/>
        </authorList>
    </citation>
    <scope>NUCLEOTIDE SEQUENCE [LARGE SCALE GENOMIC DNA]</scope>
    <source>
        <strain evidence="3 4">UCD-SED5</strain>
    </source>
</reference>
<proteinExistence type="predicted"/>
<name>A0A0P6WUJ0_9BACI</name>
<dbReference type="CDD" id="cd17906">
    <property type="entry name" value="CheX"/>
    <property type="match status" value="1"/>
</dbReference>
<evidence type="ECO:0000313" key="3">
    <source>
        <dbReference type="EMBL" id="KPL59824.1"/>
    </source>
</evidence>
<dbReference type="EMBL" id="LIXZ01000006">
    <property type="protein sequence ID" value="KPL59824.1"/>
    <property type="molecule type" value="Genomic_DNA"/>
</dbReference>
<evidence type="ECO:0000313" key="4">
    <source>
        <dbReference type="Proteomes" id="UP000050398"/>
    </source>
</evidence>
<dbReference type="eggNOG" id="COG1406">
    <property type="taxonomic scope" value="Bacteria"/>
</dbReference>
<dbReference type="PANTHER" id="PTHR39452:SF1">
    <property type="entry name" value="CHEY-P PHOSPHATASE CHEX"/>
    <property type="match status" value="1"/>
</dbReference>
<dbReference type="SUPFAM" id="SSF103039">
    <property type="entry name" value="CheC-like"/>
    <property type="match status" value="1"/>
</dbReference>
<dbReference type="InterPro" id="IPR028976">
    <property type="entry name" value="CheC-like_sf"/>
</dbReference>
<dbReference type="InterPro" id="IPR028051">
    <property type="entry name" value="CheX-like_dom"/>
</dbReference>
<dbReference type="InterPro" id="IPR038756">
    <property type="entry name" value="CheX-like"/>
</dbReference>
<dbReference type="PATRIC" id="fig|218284.4.peg.3722"/>
<evidence type="ECO:0000256" key="1">
    <source>
        <dbReference type="ARBA" id="ARBA00022500"/>
    </source>
</evidence>
<accession>A0A0P6WUJ0</accession>
<dbReference type="GO" id="GO:0006935">
    <property type="term" value="P:chemotaxis"/>
    <property type="evidence" value="ECO:0007669"/>
    <property type="project" value="UniProtKB-KW"/>
</dbReference>
<dbReference type="Pfam" id="PF13690">
    <property type="entry name" value="CheX"/>
    <property type="match status" value="1"/>
</dbReference>